<proteinExistence type="predicted"/>
<evidence type="ECO:0000313" key="2">
    <source>
        <dbReference type="EMBL" id="KAF5844273.1"/>
    </source>
</evidence>
<dbReference type="PANTHER" id="PTHR42695:SF4">
    <property type="entry name" value="GLUTAMINE AMIDOTRANSFERASE DOMAIN-CONTAINING PROTEIN"/>
    <property type="match status" value="1"/>
</dbReference>
<dbReference type="InterPro" id="IPR029062">
    <property type="entry name" value="Class_I_gatase-like"/>
</dbReference>
<dbReference type="Gene3D" id="3.40.50.880">
    <property type="match status" value="1"/>
</dbReference>
<comment type="caution">
    <text evidence="2">The sequence shown here is derived from an EMBL/GenBank/DDBJ whole genome shotgun (WGS) entry which is preliminary data.</text>
</comment>
<dbReference type="GO" id="GO:0005634">
    <property type="term" value="C:nucleus"/>
    <property type="evidence" value="ECO:0007669"/>
    <property type="project" value="TreeGrafter"/>
</dbReference>
<evidence type="ECO:0000259" key="1">
    <source>
        <dbReference type="Pfam" id="PF00117"/>
    </source>
</evidence>
<dbReference type="EMBL" id="WNKQ01000025">
    <property type="protein sequence ID" value="KAF5844273.1"/>
    <property type="molecule type" value="Genomic_DNA"/>
</dbReference>
<dbReference type="Proteomes" id="UP000624244">
    <property type="component" value="Unassembled WGS sequence"/>
</dbReference>
<protein>
    <recommendedName>
        <fullName evidence="1">Glutamine amidotransferase domain-containing protein</fullName>
    </recommendedName>
</protein>
<dbReference type="CDD" id="cd01741">
    <property type="entry name" value="GATase1_1"/>
    <property type="match status" value="1"/>
</dbReference>
<organism evidence="2 3">
    <name type="scientific">Cochliobolus sativus</name>
    <name type="common">Common root rot and spot blotch fungus</name>
    <name type="synonym">Bipolaris sorokiniana</name>
    <dbReference type="NCBI Taxonomy" id="45130"/>
    <lineage>
        <taxon>Eukaryota</taxon>
        <taxon>Fungi</taxon>
        <taxon>Dikarya</taxon>
        <taxon>Ascomycota</taxon>
        <taxon>Pezizomycotina</taxon>
        <taxon>Dothideomycetes</taxon>
        <taxon>Pleosporomycetidae</taxon>
        <taxon>Pleosporales</taxon>
        <taxon>Pleosporineae</taxon>
        <taxon>Pleosporaceae</taxon>
        <taxon>Bipolaris</taxon>
    </lineage>
</organism>
<sequence>MVHEALGEAAASLVSQKNSFFELLRLFLTMYKHTRVIASVQKSYRQTSFPPRRFPRPRMRTTISSNLVPSQSLLSFSSHQFSTSTAKMVPPIAQNRTLLSNHPDKVRMLVLETDETHPDTQEETGSFGVVLGELLKKAGDEHDPQLGIETAMQYVVEPEGGKIPTLEEIQDDVHAILITGSCWDAHGDNPWILKLMQFIRDVWQNRPDIRFTGICFGHQILCRTLGSTVKPKKNGEWELSHHPIQLTKIGRELFNLPETETKIHLHQMHLDHVVNPPSPEATDLLPKDTKVHVWGTSDHTGVQGVYIRKRLFTTQGHMEFDEKLVKRQLEMRVESGSVSKEAADEAAERADWMHDGLVVAKAVLRFFHGDDDQYD</sequence>
<name>A0A8H5ZA85_COCSA</name>
<dbReference type="InterPro" id="IPR017926">
    <property type="entry name" value="GATASE"/>
</dbReference>
<reference evidence="2" key="1">
    <citation type="submission" date="2019-11" db="EMBL/GenBank/DDBJ databases">
        <title>Bipolaris sorokiniana Genome sequencing.</title>
        <authorList>
            <person name="Wang H."/>
        </authorList>
    </citation>
    <scope>NUCLEOTIDE SEQUENCE</scope>
</reference>
<dbReference type="AlphaFoldDB" id="A0A8H5ZA85"/>
<dbReference type="PANTHER" id="PTHR42695">
    <property type="entry name" value="GLUTAMINE AMIDOTRANSFERASE YLR126C-RELATED"/>
    <property type="match status" value="1"/>
</dbReference>
<gene>
    <name evidence="2" type="ORF">GGP41_002823</name>
</gene>
<evidence type="ECO:0000313" key="3">
    <source>
        <dbReference type="Proteomes" id="UP000624244"/>
    </source>
</evidence>
<dbReference type="SUPFAM" id="SSF52317">
    <property type="entry name" value="Class I glutamine amidotransferase-like"/>
    <property type="match status" value="1"/>
</dbReference>
<dbReference type="InterPro" id="IPR044992">
    <property type="entry name" value="ChyE-like"/>
</dbReference>
<feature type="domain" description="Glutamine amidotransferase" evidence="1">
    <location>
        <begin position="172"/>
        <end position="323"/>
    </location>
</feature>
<dbReference type="Pfam" id="PF00117">
    <property type="entry name" value="GATase"/>
    <property type="match status" value="1"/>
</dbReference>
<dbReference type="GO" id="GO:0005829">
    <property type="term" value="C:cytosol"/>
    <property type="evidence" value="ECO:0007669"/>
    <property type="project" value="TreeGrafter"/>
</dbReference>
<accession>A0A8H5ZA85</accession>